<protein>
    <submittedName>
        <fullName evidence="4">Uncharacterized protein</fullName>
    </submittedName>
</protein>
<evidence type="ECO:0000313" key="4">
    <source>
        <dbReference type="EMBL" id="KAK7597879.1"/>
    </source>
</evidence>
<dbReference type="AlphaFoldDB" id="A0AAN9TZ21"/>
<keyword evidence="3" id="KW-0732">Signal</keyword>
<name>A0AAN9TZ21_9HEMI</name>
<sequence length="392" mass="44409">MCLLMVLGLLMAGDIQFTLCSPTKEHTINNAADSSIGLTNINIGEAVSAGLSSLGDGKPKIVKSVRNGRGQKSLDFLTSANQKKLINKPLTTLHRVASPINIEEMKKKLAAYRVEAIKNAKSEFEKVTTKVKNLQLKSVHMKRTEALKMIEEQRKNARSVKIAINEEALKKLTEAKKSIKEKYNQAVLAANEKLKKAPTKRRVASEAAVNKFKKIRNDIEHDRQKVESEHAEAVKRGRQQREAAVKSAKSRMSKARDTYTRRMASKKKISSEARKKLEKEFQEEKNKFKQSLESAKNKWQELLNTLGIGEQIRQCDEAIKKAEKELYLALDKIDPIYKGAFKEHEKVIQKAKQKKREAEKLAEGENRKVQKAVEDEYQKAMQTIKEAKSELA</sequence>
<keyword evidence="5" id="KW-1185">Reference proteome</keyword>
<feature type="chain" id="PRO_5042990537" evidence="3">
    <location>
        <begin position="21"/>
        <end position="392"/>
    </location>
</feature>
<reference evidence="4 5" key="1">
    <citation type="submission" date="2024-03" db="EMBL/GenBank/DDBJ databases">
        <title>Adaptation during the transition from Ophiocordyceps entomopathogen to insect associate is accompanied by gene loss and intensified selection.</title>
        <authorList>
            <person name="Ward C.M."/>
            <person name="Onetto C.A."/>
            <person name="Borneman A.R."/>
        </authorList>
    </citation>
    <scope>NUCLEOTIDE SEQUENCE [LARGE SCALE GENOMIC DNA]</scope>
    <source>
        <strain evidence="4">AWRI1</strain>
        <tissue evidence="4">Single Adult Female</tissue>
    </source>
</reference>
<gene>
    <name evidence="4" type="ORF">V9T40_010104</name>
</gene>
<evidence type="ECO:0000256" key="3">
    <source>
        <dbReference type="SAM" id="SignalP"/>
    </source>
</evidence>
<evidence type="ECO:0000256" key="1">
    <source>
        <dbReference type="SAM" id="Coils"/>
    </source>
</evidence>
<feature type="compositionally biased region" description="Basic and acidic residues" evidence="2">
    <location>
        <begin position="223"/>
        <end position="244"/>
    </location>
</feature>
<evidence type="ECO:0000256" key="2">
    <source>
        <dbReference type="SAM" id="MobiDB-lite"/>
    </source>
</evidence>
<accession>A0AAN9TZ21</accession>
<dbReference type="EMBL" id="JBBCAQ010000017">
    <property type="protein sequence ID" value="KAK7597879.1"/>
    <property type="molecule type" value="Genomic_DNA"/>
</dbReference>
<comment type="caution">
    <text evidence="4">The sequence shown here is derived from an EMBL/GenBank/DDBJ whole genome shotgun (WGS) entry which is preliminary data.</text>
</comment>
<organism evidence="4 5">
    <name type="scientific">Parthenolecanium corni</name>
    <dbReference type="NCBI Taxonomy" id="536013"/>
    <lineage>
        <taxon>Eukaryota</taxon>
        <taxon>Metazoa</taxon>
        <taxon>Ecdysozoa</taxon>
        <taxon>Arthropoda</taxon>
        <taxon>Hexapoda</taxon>
        <taxon>Insecta</taxon>
        <taxon>Pterygota</taxon>
        <taxon>Neoptera</taxon>
        <taxon>Paraneoptera</taxon>
        <taxon>Hemiptera</taxon>
        <taxon>Sternorrhyncha</taxon>
        <taxon>Coccoidea</taxon>
        <taxon>Coccidae</taxon>
        <taxon>Parthenolecanium</taxon>
    </lineage>
</organism>
<feature type="coiled-coil region" evidence="1">
    <location>
        <begin position="341"/>
        <end position="390"/>
    </location>
</feature>
<feature type="coiled-coil region" evidence="1">
    <location>
        <begin position="162"/>
        <end position="189"/>
    </location>
</feature>
<proteinExistence type="predicted"/>
<evidence type="ECO:0000313" key="5">
    <source>
        <dbReference type="Proteomes" id="UP001367676"/>
    </source>
</evidence>
<keyword evidence="1" id="KW-0175">Coiled coil</keyword>
<feature type="signal peptide" evidence="3">
    <location>
        <begin position="1"/>
        <end position="20"/>
    </location>
</feature>
<feature type="region of interest" description="Disordered" evidence="2">
    <location>
        <begin position="223"/>
        <end position="273"/>
    </location>
</feature>
<dbReference type="Proteomes" id="UP001367676">
    <property type="component" value="Unassembled WGS sequence"/>
</dbReference>